<dbReference type="STRING" id="562970.Btus_3195"/>
<gene>
    <name evidence="8" type="ordered locus">Btus_3195</name>
</gene>
<dbReference type="AlphaFoldDB" id="D5WX24"/>
<protein>
    <submittedName>
        <fullName evidence="8">ABC-type sugar transport systems permease components-like protein</fullName>
    </submittedName>
</protein>
<dbReference type="KEGG" id="bts:Btus_3195"/>
<name>D5WX24_KYRT2</name>
<evidence type="ECO:0000256" key="1">
    <source>
        <dbReference type="ARBA" id="ARBA00004651"/>
    </source>
</evidence>
<sequence length="190" mass="21604">MIPASRVSETWNKIREQKETFITARTKAFRHTLEPFLYLLPAAVVFAGFVFYPFFKTLYISLFLTNPEGEIGRVVELKNYAAVFTSPEYLNSILVTLKFVILTVPAELVIGFVLAVFANVQLKGIAVFRTLYALPIAISSASAAVIWMLLFNPGSGWINYLLGLRRPSKPWTTRRRASTVHWITTIRRWG</sequence>
<evidence type="ECO:0000256" key="3">
    <source>
        <dbReference type="ARBA" id="ARBA00022475"/>
    </source>
</evidence>
<dbReference type="Gene3D" id="1.10.3720.10">
    <property type="entry name" value="MetI-like"/>
    <property type="match status" value="1"/>
</dbReference>
<keyword evidence="9" id="KW-1185">Reference proteome</keyword>
<feature type="transmembrane region" description="Helical" evidence="7">
    <location>
        <begin position="130"/>
        <end position="150"/>
    </location>
</feature>
<keyword evidence="5 7" id="KW-1133">Transmembrane helix</keyword>
<feature type="transmembrane region" description="Helical" evidence="7">
    <location>
        <begin position="36"/>
        <end position="55"/>
    </location>
</feature>
<evidence type="ECO:0000313" key="8">
    <source>
        <dbReference type="EMBL" id="ADG07805.1"/>
    </source>
</evidence>
<evidence type="ECO:0000256" key="6">
    <source>
        <dbReference type="ARBA" id="ARBA00023136"/>
    </source>
</evidence>
<comment type="subcellular location">
    <subcellularLocation>
        <location evidence="1">Cell membrane</location>
        <topology evidence="1">Multi-pass membrane protein</topology>
    </subcellularLocation>
</comment>
<dbReference type="InterPro" id="IPR035906">
    <property type="entry name" value="MetI-like_sf"/>
</dbReference>
<dbReference type="SUPFAM" id="SSF161098">
    <property type="entry name" value="MetI-like"/>
    <property type="match status" value="1"/>
</dbReference>
<keyword evidence="4 7" id="KW-0812">Transmembrane</keyword>
<evidence type="ECO:0000256" key="5">
    <source>
        <dbReference type="ARBA" id="ARBA00022989"/>
    </source>
</evidence>
<accession>D5WX24</accession>
<organism evidence="8 9">
    <name type="scientific">Kyrpidia tusciae (strain DSM 2912 / NBRC 15312 / T2)</name>
    <name type="common">Bacillus tusciae</name>
    <dbReference type="NCBI Taxonomy" id="562970"/>
    <lineage>
        <taxon>Bacteria</taxon>
        <taxon>Bacillati</taxon>
        <taxon>Bacillota</taxon>
        <taxon>Bacilli</taxon>
        <taxon>Bacillales</taxon>
        <taxon>Alicyclobacillaceae</taxon>
        <taxon>Kyrpidia</taxon>
    </lineage>
</organism>
<reference evidence="8 9" key="1">
    <citation type="journal article" date="2011" name="Stand. Genomic Sci.">
        <title>Complete genome sequence of the thermophilic, hydrogen-oxidizing Bacillus tusciae type strain (T2) and reclassification in the new genus, Kyrpidia gen. nov. as Kyrpidia tusciae comb. nov. and emendation of the family Alicyclobacillaceae da Costa and Rainey, 2010.</title>
        <authorList>
            <person name="Klenk H.P."/>
            <person name="Lapidus A."/>
            <person name="Chertkov O."/>
            <person name="Copeland A."/>
            <person name="Del Rio T.G."/>
            <person name="Nolan M."/>
            <person name="Lucas S."/>
            <person name="Chen F."/>
            <person name="Tice H."/>
            <person name="Cheng J.F."/>
            <person name="Han C."/>
            <person name="Bruce D."/>
            <person name="Goodwin L."/>
            <person name="Pitluck S."/>
            <person name="Pati A."/>
            <person name="Ivanova N."/>
            <person name="Mavromatis K."/>
            <person name="Daum C."/>
            <person name="Chen A."/>
            <person name="Palaniappan K."/>
            <person name="Chang Y.J."/>
            <person name="Land M."/>
            <person name="Hauser L."/>
            <person name="Jeffries C.D."/>
            <person name="Detter J.C."/>
            <person name="Rohde M."/>
            <person name="Abt B."/>
            <person name="Pukall R."/>
            <person name="Goker M."/>
            <person name="Bristow J."/>
            <person name="Markowitz V."/>
            <person name="Hugenholtz P."/>
            <person name="Eisen J.A."/>
        </authorList>
    </citation>
    <scope>NUCLEOTIDE SEQUENCE [LARGE SCALE GENOMIC DNA]</scope>
    <source>
        <strain evidence="8 9">DSM 2912</strain>
    </source>
</reference>
<dbReference type="eggNOG" id="COG1175">
    <property type="taxonomic scope" value="Bacteria"/>
</dbReference>
<dbReference type="GO" id="GO:0005886">
    <property type="term" value="C:plasma membrane"/>
    <property type="evidence" value="ECO:0007669"/>
    <property type="project" value="UniProtKB-SubCell"/>
</dbReference>
<keyword evidence="2" id="KW-0813">Transport</keyword>
<evidence type="ECO:0000256" key="4">
    <source>
        <dbReference type="ARBA" id="ARBA00022692"/>
    </source>
</evidence>
<evidence type="ECO:0000256" key="2">
    <source>
        <dbReference type="ARBA" id="ARBA00022448"/>
    </source>
</evidence>
<dbReference type="EMBL" id="CP002017">
    <property type="protein sequence ID" value="ADG07805.1"/>
    <property type="molecule type" value="Genomic_DNA"/>
</dbReference>
<evidence type="ECO:0000313" key="9">
    <source>
        <dbReference type="Proteomes" id="UP000002368"/>
    </source>
</evidence>
<dbReference type="Proteomes" id="UP000002368">
    <property type="component" value="Chromosome"/>
</dbReference>
<evidence type="ECO:0000256" key="7">
    <source>
        <dbReference type="SAM" id="Phobius"/>
    </source>
</evidence>
<dbReference type="InterPro" id="IPR051393">
    <property type="entry name" value="ABC_transporter_permease"/>
</dbReference>
<proteinExistence type="predicted"/>
<dbReference type="PANTHER" id="PTHR30193:SF37">
    <property type="entry name" value="INNER MEMBRANE ABC TRANSPORTER PERMEASE PROTEIN YCJO"/>
    <property type="match status" value="1"/>
</dbReference>
<feature type="transmembrane region" description="Helical" evidence="7">
    <location>
        <begin position="93"/>
        <end position="118"/>
    </location>
</feature>
<keyword evidence="3" id="KW-1003">Cell membrane</keyword>
<keyword evidence="6 7" id="KW-0472">Membrane</keyword>
<dbReference type="HOGENOM" id="CLU_1426309_0_0_9"/>
<dbReference type="PANTHER" id="PTHR30193">
    <property type="entry name" value="ABC TRANSPORTER PERMEASE PROTEIN"/>
    <property type="match status" value="1"/>
</dbReference>